<keyword evidence="3" id="KW-1185">Reference proteome</keyword>
<evidence type="ECO:0000256" key="1">
    <source>
        <dbReference type="SAM" id="MobiDB-lite"/>
    </source>
</evidence>
<evidence type="ECO:0000313" key="3">
    <source>
        <dbReference type="Proteomes" id="UP001301769"/>
    </source>
</evidence>
<feature type="compositionally biased region" description="Polar residues" evidence="1">
    <location>
        <begin position="66"/>
        <end position="78"/>
    </location>
</feature>
<accession>A0AAN6Y4S2</accession>
<evidence type="ECO:0000313" key="2">
    <source>
        <dbReference type="EMBL" id="KAK4209382.1"/>
    </source>
</evidence>
<feature type="region of interest" description="Disordered" evidence="1">
    <location>
        <begin position="50"/>
        <end position="78"/>
    </location>
</feature>
<dbReference type="EMBL" id="MU858207">
    <property type="protein sequence ID" value="KAK4209382.1"/>
    <property type="molecule type" value="Genomic_DNA"/>
</dbReference>
<reference evidence="2" key="2">
    <citation type="submission" date="2023-05" db="EMBL/GenBank/DDBJ databases">
        <authorList>
            <consortium name="Lawrence Berkeley National Laboratory"/>
            <person name="Steindorff A."/>
            <person name="Hensen N."/>
            <person name="Bonometti L."/>
            <person name="Westerberg I."/>
            <person name="Brannstrom I.O."/>
            <person name="Guillou S."/>
            <person name="Cros-Aarteil S."/>
            <person name="Calhoun S."/>
            <person name="Haridas S."/>
            <person name="Kuo A."/>
            <person name="Mondo S."/>
            <person name="Pangilinan J."/>
            <person name="Riley R."/>
            <person name="Labutti K."/>
            <person name="Andreopoulos B."/>
            <person name="Lipzen A."/>
            <person name="Chen C."/>
            <person name="Yanf M."/>
            <person name="Daum C."/>
            <person name="Ng V."/>
            <person name="Clum A."/>
            <person name="Ohm R."/>
            <person name="Martin F."/>
            <person name="Silar P."/>
            <person name="Natvig D."/>
            <person name="Lalanne C."/>
            <person name="Gautier V."/>
            <person name="Ament-Velasquez S.L."/>
            <person name="Kruys A."/>
            <person name="Hutchinson M.I."/>
            <person name="Powell A.J."/>
            <person name="Barry K."/>
            <person name="Miller A.N."/>
            <person name="Grigoriev I.V."/>
            <person name="Debuchy R."/>
            <person name="Gladieux P."/>
            <person name="Thoren M.H."/>
            <person name="Johannesson H."/>
        </authorList>
    </citation>
    <scope>NUCLEOTIDE SEQUENCE</scope>
    <source>
        <strain evidence="2">PSN293</strain>
    </source>
</reference>
<gene>
    <name evidence="2" type="ORF">QBC37DRAFT_430474</name>
</gene>
<dbReference type="AlphaFoldDB" id="A0AAN6Y4S2"/>
<sequence length="302" mass="34633">MTTASFPSWESLKADRQPPDVPLDSLRIRWKAFDGPADRDLARSIRVAANARDPPSENDEPFSSLHPISSTSLTDPPISSITVRLDDLETHEENWVHDHIPHWDTAIWEDVDDPEQGDIDADDEELDDVNADLPDQDLRQEGKRRRLVRCCNQDRPAPPAPLSIHATDNAKGVTIHDYVVAVDAYLQSHRREILRARRSAGWTENKAALYVDLMSIDKILLADGEAGRDSGFMSMWWRWASYVDRREGGQFPSREELLRSAQRMDPEQEREWLAANGGTFRRPQYRMNNEEIGKMLQANRRE</sequence>
<comment type="caution">
    <text evidence="2">The sequence shown here is derived from an EMBL/GenBank/DDBJ whole genome shotgun (WGS) entry which is preliminary data.</text>
</comment>
<organism evidence="2 3">
    <name type="scientific">Rhypophila decipiens</name>
    <dbReference type="NCBI Taxonomy" id="261697"/>
    <lineage>
        <taxon>Eukaryota</taxon>
        <taxon>Fungi</taxon>
        <taxon>Dikarya</taxon>
        <taxon>Ascomycota</taxon>
        <taxon>Pezizomycotina</taxon>
        <taxon>Sordariomycetes</taxon>
        <taxon>Sordariomycetidae</taxon>
        <taxon>Sordariales</taxon>
        <taxon>Naviculisporaceae</taxon>
        <taxon>Rhypophila</taxon>
    </lineage>
</organism>
<dbReference type="Proteomes" id="UP001301769">
    <property type="component" value="Unassembled WGS sequence"/>
</dbReference>
<protein>
    <submittedName>
        <fullName evidence="2">Uncharacterized protein</fullName>
    </submittedName>
</protein>
<proteinExistence type="predicted"/>
<feature type="region of interest" description="Disordered" evidence="1">
    <location>
        <begin position="1"/>
        <end position="22"/>
    </location>
</feature>
<reference evidence="2" key="1">
    <citation type="journal article" date="2023" name="Mol. Phylogenet. Evol.">
        <title>Genome-scale phylogeny and comparative genomics of the fungal order Sordariales.</title>
        <authorList>
            <person name="Hensen N."/>
            <person name="Bonometti L."/>
            <person name="Westerberg I."/>
            <person name="Brannstrom I.O."/>
            <person name="Guillou S."/>
            <person name="Cros-Aarteil S."/>
            <person name="Calhoun S."/>
            <person name="Haridas S."/>
            <person name="Kuo A."/>
            <person name="Mondo S."/>
            <person name="Pangilinan J."/>
            <person name="Riley R."/>
            <person name="LaButti K."/>
            <person name="Andreopoulos B."/>
            <person name="Lipzen A."/>
            <person name="Chen C."/>
            <person name="Yan M."/>
            <person name="Daum C."/>
            <person name="Ng V."/>
            <person name="Clum A."/>
            <person name="Steindorff A."/>
            <person name="Ohm R.A."/>
            <person name="Martin F."/>
            <person name="Silar P."/>
            <person name="Natvig D.O."/>
            <person name="Lalanne C."/>
            <person name="Gautier V."/>
            <person name="Ament-Velasquez S.L."/>
            <person name="Kruys A."/>
            <person name="Hutchinson M.I."/>
            <person name="Powell A.J."/>
            <person name="Barry K."/>
            <person name="Miller A.N."/>
            <person name="Grigoriev I.V."/>
            <person name="Debuchy R."/>
            <person name="Gladieux P."/>
            <person name="Hiltunen Thoren M."/>
            <person name="Johannesson H."/>
        </authorList>
    </citation>
    <scope>NUCLEOTIDE SEQUENCE</scope>
    <source>
        <strain evidence="2">PSN293</strain>
    </source>
</reference>
<name>A0AAN6Y4S2_9PEZI</name>